<name>A0A485L7H7_9STRA</name>
<evidence type="ECO:0000313" key="1">
    <source>
        <dbReference type="EMBL" id="KAF0693019.1"/>
    </source>
</evidence>
<dbReference type="EMBL" id="CAADRA010005799">
    <property type="protein sequence ID" value="VFT92753.1"/>
    <property type="molecule type" value="Genomic_DNA"/>
</dbReference>
<dbReference type="OrthoDB" id="68072at2759"/>
<dbReference type="EMBL" id="VJMH01005778">
    <property type="protein sequence ID" value="KAF0693019.1"/>
    <property type="molecule type" value="Genomic_DNA"/>
</dbReference>
<dbReference type="AlphaFoldDB" id="A0A485L7H7"/>
<keyword evidence="3" id="KW-1185">Reference proteome</keyword>
<evidence type="ECO:0000313" key="2">
    <source>
        <dbReference type="EMBL" id="VFT92753.1"/>
    </source>
</evidence>
<gene>
    <name evidence="2" type="primary">Aste57867_15968</name>
    <name evidence="1" type="ORF">As57867_015912</name>
    <name evidence="2" type="ORF">ASTE57867_15968</name>
</gene>
<protein>
    <submittedName>
        <fullName evidence="2">Aste57867_15968 protein</fullName>
    </submittedName>
</protein>
<dbReference type="Proteomes" id="UP000332933">
    <property type="component" value="Unassembled WGS sequence"/>
</dbReference>
<reference evidence="1" key="2">
    <citation type="submission" date="2019-06" db="EMBL/GenBank/DDBJ databases">
        <title>Genomics analysis of Aphanomyces spp. identifies a new class of oomycete effector associated with host adaptation.</title>
        <authorList>
            <person name="Gaulin E."/>
        </authorList>
    </citation>
    <scope>NUCLEOTIDE SEQUENCE</scope>
    <source>
        <strain evidence="1">CBS 578.67</strain>
    </source>
</reference>
<sequence>MFFLFEVFRISPRPLVCAGTSGVTAFISKAYDMGTLVLFVCAVVLSLSQFSQASDSNNISLPKKVLLELNDVRFGARDDTFRAQIASSDGDDLPMRIWLESKQSKAQWACLVTNIQDHAPSGANIVLPAAVVVSGLQQGLSAMSTEGATDSNGCDVMLTESKDLHLLLVLELKAFSTLSATYEFDLAPLAMEKVDVLGAHIRDMQDVLPVALQEVENKLFHQLEKAIAPKAAVSISLSTTENTDLYNDLVWTKEHQKPQESYFKLSEDKKMIAVQRPGIYVVQARGSVDSDRSNTHLRLMVNDDYVWSSGAATYDGFGYNIHLTHTLVIAKNSNVHVYYGPCSGGYIFPGANLSILLLQEVSLEGSQTCSSPEGCKV</sequence>
<organism evidence="2 3">
    <name type="scientific">Aphanomyces stellatus</name>
    <dbReference type="NCBI Taxonomy" id="120398"/>
    <lineage>
        <taxon>Eukaryota</taxon>
        <taxon>Sar</taxon>
        <taxon>Stramenopiles</taxon>
        <taxon>Oomycota</taxon>
        <taxon>Saprolegniomycetes</taxon>
        <taxon>Saprolegniales</taxon>
        <taxon>Verrucalvaceae</taxon>
        <taxon>Aphanomyces</taxon>
    </lineage>
</organism>
<accession>A0A485L7H7</accession>
<proteinExistence type="predicted"/>
<reference evidence="2 3" key="1">
    <citation type="submission" date="2019-03" db="EMBL/GenBank/DDBJ databases">
        <authorList>
            <person name="Gaulin E."/>
            <person name="Dumas B."/>
        </authorList>
    </citation>
    <scope>NUCLEOTIDE SEQUENCE [LARGE SCALE GENOMIC DNA]</scope>
    <source>
        <strain evidence="2">CBS 568.67</strain>
    </source>
</reference>
<evidence type="ECO:0000313" key="3">
    <source>
        <dbReference type="Proteomes" id="UP000332933"/>
    </source>
</evidence>